<dbReference type="EMBL" id="LR743591">
    <property type="protein sequence ID" value="CAA2618956.1"/>
    <property type="molecule type" value="Genomic_DNA"/>
</dbReference>
<feature type="chain" id="PRO_5029837047" evidence="1">
    <location>
        <begin position="22"/>
        <end position="103"/>
    </location>
</feature>
<keyword evidence="1" id="KW-0732">Signal</keyword>
<dbReference type="Proteomes" id="UP001189122">
    <property type="component" value="Unassembled WGS sequence"/>
</dbReference>
<feature type="signal peptide" evidence="1">
    <location>
        <begin position="1"/>
        <end position="21"/>
    </location>
</feature>
<evidence type="ECO:0000313" key="2">
    <source>
        <dbReference type="EMBL" id="CAA2618956.1"/>
    </source>
</evidence>
<gene>
    <name evidence="2" type="ORF">SI7747_04005123</name>
</gene>
<proteinExistence type="predicted"/>
<reference evidence="2 3" key="1">
    <citation type="submission" date="2019-12" db="EMBL/GenBank/DDBJ databases">
        <authorList>
            <person name="Scholz U."/>
            <person name="Mascher M."/>
            <person name="Fiebig A."/>
        </authorList>
    </citation>
    <scope>NUCLEOTIDE SEQUENCE</scope>
</reference>
<accession>A0A7I8IMK0</accession>
<keyword evidence="3" id="KW-1185">Reference proteome</keyword>
<dbReference type="AlphaFoldDB" id="A0A7I8IMK0"/>
<evidence type="ECO:0000313" key="3">
    <source>
        <dbReference type="Proteomes" id="UP001189122"/>
    </source>
</evidence>
<dbReference type="EMBL" id="CACRZD030000004">
    <property type="protein sequence ID" value="CAA6658679.1"/>
    <property type="molecule type" value="Genomic_DNA"/>
</dbReference>
<name>A0A7I8IMK0_SPIIN</name>
<sequence>MRRGHISLSLSLLLVFFFLRATPHPAPTRICRWVTNSCASVRRRRRRRRTIPDDELDCSNLQRRVLYTGRRGTATLINIYVIEFLVDRAANKESEPDNRRSMS</sequence>
<organism evidence="2">
    <name type="scientific">Spirodela intermedia</name>
    <name type="common">Intermediate duckweed</name>
    <dbReference type="NCBI Taxonomy" id="51605"/>
    <lineage>
        <taxon>Eukaryota</taxon>
        <taxon>Viridiplantae</taxon>
        <taxon>Streptophyta</taxon>
        <taxon>Embryophyta</taxon>
        <taxon>Tracheophyta</taxon>
        <taxon>Spermatophyta</taxon>
        <taxon>Magnoliopsida</taxon>
        <taxon>Liliopsida</taxon>
        <taxon>Araceae</taxon>
        <taxon>Lemnoideae</taxon>
        <taxon>Spirodela</taxon>
    </lineage>
</organism>
<protein>
    <submittedName>
        <fullName evidence="2">Uncharacterized protein</fullName>
    </submittedName>
</protein>
<evidence type="ECO:0000256" key="1">
    <source>
        <dbReference type="SAM" id="SignalP"/>
    </source>
</evidence>